<sequence length="971" mass="109846">MALYRENEWSDEDDDRLIKLAWQAIKERKGKFTGEEDVEKFLRENRNLIKQAGNGSSNMLHAIVELLGTSDINKLDDILPLVKCLVQDYPYLLHTWDGRKQNPVFFAIWKKQWTLADHMIKYCDDNNQAQLCLEKALEMPCSTEENKTCLHLALEGGTKPTLLLKLVKLANDKALEAQDNDGNTPLHYAVIYSHCSDERVEIVKSFLERDQKKVLEHTKTASGQPLETFLDLKNNSNRSVYQEHLATAEWYQSTGAERRTLREEFGRYSHREADEGVRLRGGEIKRLEERQKSWELDSRRAKSRDGVSLPPGVGGRVSLQARSDSERAANTPIKRAPTTELQMKEGEKAEETNEATNDQMKSFPRNSQKIFFDYKGLPEEISADLFKKTFSAMQFDEVLKYVRFTQVNVRRRRTPRDKAKELGAELGRRDMEFFSDWLYDKGVRHILKLTVEENGATVHNDRVIKTVLNKVMVEHLDWQKTDSNAVDPEAICGISSQAENTAANKDDAESAESTESTKTKLRVLDLKWSGKSAVLRSWNEPQGLPLLQNLQTVNIILPEDVDVGDETCTGVFWTRLNQNIVDSTNGDASPSRERRISVRAARASGAKPLSIIPKKVTTTHEWLNCMERFGRLIKPFWDDMVETSKRAKVTATTVEDDVVVALIDDGVGALDEYFAGRVLDGKSFDYHNGMVRQHYSSGQGNGTEMAKLILRVCPMAKIYPIRLKTHVSANGESMIDLESAALAVQAAREKDARIISMSWSIPVPTGEQHRRERELFENAIDEACEDKRLLFCSSPDKGQFTSNEYPSEARRGSLFRIGAAHDDGTRYSWADKDVDYIFPGVKVNTQVTAAARRTPLLEITGSGVASALAAGLAATIIYCFKTSALAGKTAWSHRNPQDTLPSILFTEKYVRNIAEFPAMKTAFSKIGVINDERFIQVWDLFEPVSQILEDPKKTHEDKVETIVRMCSNLMD</sequence>
<dbReference type="InterPro" id="IPR002110">
    <property type="entry name" value="Ankyrin_rpt"/>
</dbReference>
<keyword evidence="4" id="KW-1185">Reference proteome</keyword>
<proteinExistence type="predicted"/>
<evidence type="ECO:0000313" key="3">
    <source>
        <dbReference type="EMBL" id="KAK7738317.1"/>
    </source>
</evidence>
<dbReference type="GO" id="GO:0004252">
    <property type="term" value="F:serine-type endopeptidase activity"/>
    <property type="evidence" value="ECO:0007669"/>
    <property type="project" value="InterPro"/>
</dbReference>
<accession>A0AAN9UBS7</accession>
<dbReference type="SMART" id="SM00248">
    <property type="entry name" value="ANK"/>
    <property type="match status" value="3"/>
</dbReference>
<name>A0AAN9UBS7_9PEZI</name>
<dbReference type="AlphaFoldDB" id="A0AAN9UBS7"/>
<dbReference type="Pfam" id="PF00082">
    <property type="entry name" value="Peptidase_S8"/>
    <property type="match status" value="1"/>
</dbReference>
<dbReference type="GO" id="GO:0006508">
    <property type="term" value="P:proteolysis"/>
    <property type="evidence" value="ECO:0007669"/>
    <property type="project" value="InterPro"/>
</dbReference>
<feature type="domain" description="Peptidase S8/S53" evidence="2">
    <location>
        <begin position="656"/>
        <end position="878"/>
    </location>
</feature>
<organism evidence="3 4">
    <name type="scientific">Cytospora paraplurivora</name>
    <dbReference type="NCBI Taxonomy" id="2898453"/>
    <lineage>
        <taxon>Eukaryota</taxon>
        <taxon>Fungi</taxon>
        <taxon>Dikarya</taxon>
        <taxon>Ascomycota</taxon>
        <taxon>Pezizomycotina</taxon>
        <taxon>Sordariomycetes</taxon>
        <taxon>Sordariomycetidae</taxon>
        <taxon>Diaporthales</taxon>
        <taxon>Cytosporaceae</taxon>
        <taxon>Cytospora</taxon>
    </lineage>
</organism>
<feature type="compositionally biased region" description="Basic and acidic residues" evidence="1">
    <location>
        <begin position="342"/>
        <end position="351"/>
    </location>
</feature>
<dbReference type="Proteomes" id="UP001320245">
    <property type="component" value="Unassembled WGS sequence"/>
</dbReference>
<dbReference type="InterPro" id="IPR000209">
    <property type="entry name" value="Peptidase_S8/S53_dom"/>
</dbReference>
<dbReference type="InterPro" id="IPR036770">
    <property type="entry name" value="Ankyrin_rpt-contain_sf"/>
</dbReference>
<reference evidence="3 4" key="1">
    <citation type="journal article" date="2023" name="PLoS ONE">
        <title>Cytospora paraplurivora sp. nov. isolated from orchards with fruit tree decline syndrome in Ontario, Canada.</title>
        <authorList>
            <person name="Ilyukhin E."/>
            <person name="Nguyen H.D.T."/>
            <person name="Castle A.J."/>
            <person name="Ellouze W."/>
        </authorList>
    </citation>
    <scope>NUCLEOTIDE SEQUENCE [LARGE SCALE GENOMIC DNA]</scope>
    <source>
        <strain evidence="3 4">FDS-564</strain>
    </source>
</reference>
<dbReference type="Pfam" id="PF12796">
    <property type="entry name" value="Ank_2"/>
    <property type="match status" value="1"/>
</dbReference>
<dbReference type="PANTHER" id="PTHR24121:SF27">
    <property type="entry name" value="TRANSIENT RECEPTOR POTENTIAL CATION CHANNEL SUBFAMILY A MEMBER 1 HOMOLOG"/>
    <property type="match status" value="1"/>
</dbReference>
<comment type="caution">
    <text evidence="3">The sequence shown here is derived from an EMBL/GenBank/DDBJ whole genome shotgun (WGS) entry which is preliminary data.</text>
</comment>
<feature type="compositionally biased region" description="Basic and acidic residues" evidence="1">
    <location>
        <begin position="295"/>
        <end position="305"/>
    </location>
</feature>
<dbReference type="SUPFAM" id="SSF52743">
    <property type="entry name" value="Subtilisin-like"/>
    <property type="match status" value="1"/>
</dbReference>
<dbReference type="SUPFAM" id="SSF48403">
    <property type="entry name" value="Ankyrin repeat"/>
    <property type="match status" value="1"/>
</dbReference>
<evidence type="ECO:0000313" key="4">
    <source>
        <dbReference type="Proteomes" id="UP001320245"/>
    </source>
</evidence>
<evidence type="ECO:0000256" key="1">
    <source>
        <dbReference type="SAM" id="MobiDB-lite"/>
    </source>
</evidence>
<dbReference type="Gene3D" id="1.25.40.20">
    <property type="entry name" value="Ankyrin repeat-containing domain"/>
    <property type="match status" value="1"/>
</dbReference>
<feature type="region of interest" description="Disordered" evidence="1">
    <location>
        <begin position="295"/>
        <end position="360"/>
    </location>
</feature>
<dbReference type="PANTHER" id="PTHR24121">
    <property type="entry name" value="NO MECHANORECEPTOR POTENTIAL C, ISOFORM D-RELATED"/>
    <property type="match status" value="1"/>
</dbReference>
<evidence type="ECO:0000259" key="2">
    <source>
        <dbReference type="Pfam" id="PF00082"/>
    </source>
</evidence>
<gene>
    <name evidence="3" type="ORF">SLS53_006125</name>
</gene>
<protein>
    <recommendedName>
        <fullName evidence="2">Peptidase S8/S53 domain-containing protein</fullName>
    </recommendedName>
</protein>
<dbReference type="EMBL" id="JAJSPL020000026">
    <property type="protein sequence ID" value="KAK7738317.1"/>
    <property type="molecule type" value="Genomic_DNA"/>
</dbReference>
<dbReference type="Gene3D" id="3.40.50.200">
    <property type="entry name" value="Peptidase S8/S53 domain"/>
    <property type="match status" value="1"/>
</dbReference>
<dbReference type="InterPro" id="IPR036852">
    <property type="entry name" value="Peptidase_S8/S53_dom_sf"/>
</dbReference>